<evidence type="ECO:0000256" key="2">
    <source>
        <dbReference type="ARBA" id="ARBA00004496"/>
    </source>
</evidence>
<feature type="region of interest" description="Disordered" evidence="12">
    <location>
        <begin position="1"/>
        <end position="23"/>
    </location>
</feature>
<gene>
    <name evidence="14" type="ORF">GKQ77_01415</name>
</gene>
<evidence type="ECO:0000256" key="6">
    <source>
        <dbReference type="ARBA" id="ARBA00023004"/>
    </source>
</evidence>
<dbReference type="PANTHER" id="PTHR38839">
    <property type="entry name" value="TRANSCRIPTIONAL REGULATOR WHID-RELATED"/>
    <property type="match status" value="1"/>
</dbReference>
<sequence>MIRRTPYQRATPDTPTADDWRKRGACADVKPEVMFPGRAPEAIDAAKAVCQDCPVYRTCLRDIIRHEGAKHPDNRHGVVAALTGRERHAVWRQLRRRGAIT</sequence>
<keyword evidence="15" id="KW-1185">Reference proteome</keyword>
<evidence type="ECO:0000256" key="7">
    <source>
        <dbReference type="ARBA" id="ARBA00023014"/>
    </source>
</evidence>
<evidence type="ECO:0000256" key="8">
    <source>
        <dbReference type="ARBA" id="ARBA00023015"/>
    </source>
</evidence>
<evidence type="ECO:0000259" key="13">
    <source>
        <dbReference type="PROSITE" id="PS51674"/>
    </source>
</evidence>
<dbReference type="RefSeq" id="WP_219686736.1">
    <property type="nucleotide sequence ID" value="NZ_WMBF01000006.1"/>
</dbReference>
<keyword evidence="5" id="KW-0479">Metal-binding</keyword>
<comment type="subcellular location">
    <subcellularLocation>
        <location evidence="2">Cytoplasm</location>
    </subcellularLocation>
</comment>
<organism evidence="14 15">
    <name type="scientific">Streptomyces anatolicus</name>
    <dbReference type="NCBI Taxonomy" id="2675858"/>
    <lineage>
        <taxon>Bacteria</taxon>
        <taxon>Bacillati</taxon>
        <taxon>Actinomycetota</taxon>
        <taxon>Actinomycetes</taxon>
        <taxon>Kitasatosporales</taxon>
        <taxon>Streptomycetaceae</taxon>
        <taxon>Streptomyces</taxon>
    </lineage>
</organism>
<evidence type="ECO:0000256" key="9">
    <source>
        <dbReference type="ARBA" id="ARBA00023125"/>
    </source>
</evidence>
<reference evidence="14 15" key="1">
    <citation type="submission" date="2019-11" db="EMBL/GenBank/DDBJ databases">
        <authorList>
            <person name="Ay H."/>
        </authorList>
    </citation>
    <scope>NUCLEOTIDE SEQUENCE [LARGE SCALE GENOMIC DNA]</scope>
    <source>
        <strain evidence="14 15">BG9H</strain>
    </source>
</reference>
<keyword evidence="8" id="KW-0805">Transcription regulation</keyword>
<name>A0ABS6YFN1_9ACTN</name>
<keyword evidence="10" id="KW-1015">Disulfide bond</keyword>
<dbReference type="Pfam" id="PF02467">
    <property type="entry name" value="Whib"/>
    <property type="match status" value="1"/>
</dbReference>
<keyword evidence="4" id="KW-0004">4Fe-4S</keyword>
<evidence type="ECO:0000256" key="4">
    <source>
        <dbReference type="ARBA" id="ARBA00022485"/>
    </source>
</evidence>
<accession>A0ABS6YFN1</accession>
<dbReference type="PROSITE" id="PS51674">
    <property type="entry name" value="4FE4S_WBL"/>
    <property type="match status" value="1"/>
</dbReference>
<proteinExistence type="inferred from homology"/>
<keyword evidence="7" id="KW-0411">Iron-sulfur</keyword>
<evidence type="ECO:0000256" key="5">
    <source>
        <dbReference type="ARBA" id="ARBA00022723"/>
    </source>
</evidence>
<dbReference type="EMBL" id="WMBF01000006">
    <property type="protein sequence ID" value="MBW5420228.1"/>
    <property type="molecule type" value="Genomic_DNA"/>
</dbReference>
<keyword evidence="9" id="KW-0238">DNA-binding</keyword>
<evidence type="ECO:0000256" key="10">
    <source>
        <dbReference type="ARBA" id="ARBA00023157"/>
    </source>
</evidence>
<evidence type="ECO:0000313" key="15">
    <source>
        <dbReference type="Proteomes" id="UP001197114"/>
    </source>
</evidence>
<evidence type="ECO:0000256" key="11">
    <source>
        <dbReference type="ARBA" id="ARBA00023163"/>
    </source>
</evidence>
<evidence type="ECO:0000256" key="1">
    <source>
        <dbReference type="ARBA" id="ARBA00001966"/>
    </source>
</evidence>
<keyword evidence="6" id="KW-0408">Iron</keyword>
<dbReference type="InterPro" id="IPR003482">
    <property type="entry name" value="Whib"/>
</dbReference>
<evidence type="ECO:0000256" key="3">
    <source>
        <dbReference type="ARBA" id="ARBA00006597"/>
    </source>
</evidence>
<feature type="domain" description="4Fe-4S Wbl-type" evidence="13">
    <location>
        <begin position="25"/>
        <end position="89"/>
    </location>
</feature>
<protein>
    <submittedName>
        <fullName evidence="14">WhiB family transcriptional regulator</fullName>
    </submittedName>
</protein>
<comment type="caution">
    <text evidence="14">The sequence shown here is derived from an EMBL/GenBank/DDBJ whole genome shotgun (WGS) entry which is preliminary data.</text>
</comment>
<comment type="similarity">
    <text evidence="3">Belongs to the WhiB family.</text>
</comment>
<comment type="cofactor">
    <cofactor evidence="1">
        <name>[4Fe-4S] cluster</name>
        <dbReference type="ChEBI" id="CHEBI:49883"/>
    </cofactor>
</comment>
<keyword evidence="11" id="KW-0804">Transcription</keyword>
<dbReference type="InterPro" id="IPR034768">
    <property type="entry name" value="4FE4S_WBL"/>
</dbReference>
<dbReference type="Proteomes" id="UP001197114">
    <property type="component" value="Unassembled WGS sequence"/>
</dbReference>
<evidence type="ECO:0000313" key="14">
    <source>
        <dbReference type="EMBL" id="MBW5420228.1"/>
    </source>
</evidence>
<evidence type="ECO:0000256" key="12">
    <source>
        <dbReference type="SAM" id="MobiDB-lite"/>
    </source>
</evidence>